<dbReference type="Proteomes" id="UP000009046">
    <property type="component" value="Unassembled WGS sequence"/>
</dbReference>
<keyword evidence="4" id="KW-0677">Repeat</keyword>
<dbReference type="EMBL" id="DS235023">
    <property type="protein sequence ID" value="EEB10643.1"/>
    <property type="molecule type" value="Genomic_DNA"/>
</dbReference>
<comment type="similarity">
    <text evidence="2">Belongs to the FARP (FMRFamide related peptide) family.</text>
</comment>
<dbReference type="OrthoDB" id="5813613at2759"/>
<evidence type="ECO:0000313" key="10">
    <source>
        <dbReference type="EnsemblMetazoa" id="PHUM055090-PA"/>
    </source>
</evidence>
<keyword evidence="6" id="KW-0527">Neuropeptide</keyword>
<dbReference type="RefSeq" id="XP_002423381.1">
    <property type="nucleotide sequence ID" value="XM_002423336.1"/>
</dbReference>
<feature type="region of interest" description="Disordered" evidence="7">
    <location>
        <begin position="259"/>
        <end position="325"/>
    </location>
</feature>
<gene>
    <name evidence="10" type="primary">8239032</name>
    <name evidence="9" type="ORF">Phum_PHUM055090</name>
</gene>
<dbReference type="HOGENOM" id="CLU_682075_0_0_1"/>
<dbReference type="GeneID" id="8239032"/>
<keyword evidence="11" id="KW-1185">Reference proteome</keyword>
<reference evidence="10" key="3">
    <citation type="submission" date="2020-05" db="UniProtKB">
        <authorList>
            <consortium name="EnsemblMetazoa"/>
        </authorList>
    </citation>
    <scope>IDENTIFICATION</scope>
    <source>
        <strain evidence="10">USDA</strain>
    </source>
</reference>
<evidence type="ECO:0000256" key="2">
    <source>
        <dbReference type="ARBA" id="ARBA00006356"/>
    </source>
</evidence>
<feature type="compositionally biased region" description="Acidic residues" evidence="7">
    <location>
        <begin position="279"/>
        <end position="294"/>
    </location>
</feature>
<keyword evidence="8" id="KW-0732">Signal</keyword>
<dbReference type="InterPro" id="IPR051041">
    <property type="entry name" value="FMRFamide-related_np"/>
</dbReference>
<dbReference type="PANTHER" id="PTHR20986:SF22">
    <property type="entry name" value="FMRFAMIDE-RELATED PEPTIDES"/>
    <property type="match status" value="1"/>
</dbReference>
<evidence type="ECO:0000256" key="1">
    <source>
        <dbReference type="ARBA" id="ARBA00004613"/>
    </source>
</evidence>
<feature type="compositionally biased region" description="Basic and acidic residues" evidence="7">
    <location>
        <begin position="260"/>
        <end position="274"/>
    </location>
</feature>
<evidence type="ECO:0000256" key="6">
    <source>
        <dbReference type="ARBA" id="ARBA00023320"/>
    </source>
</evidence>
<reference evidence="9" key="1">
    <citation type="submission" date="2007-04" db="EMBL/GenBank/DDBJ databases">
        <title>Annotation of Pediculus humanus corporis strain USDA.</title>
        <authorList>
            <person name="Kirkness E."/>
            <person name="Hannick L."/>
            <person name="Hass B."/>
            <person name="Bruggner R."/>
            <person name="Lawson D."/>
            <person name="Bidwell S."/>
            <person name="Joardar V."/>
            <person name="Caler E."/>
            <person name="Walenz B."/>
            <person name="Inman J."/>
            <person name="Schobel S."/>
            <person name="Galinsky K."/>
            <person name="Amedeo P."/>
            <person name="Strausberg R."/>
        </authorList>
    </citation>
    <scope>NUCLEOTIDE SEQUENCE</scope>
    <source>
        <strain evidence="9">USDA</strain>
    </source>
</reference>
<dbReference type="Pfam" id="PF01581">
    <property type="entry name" value="FARP"/>
    <property type="match status" value="5"/>
</dbReference>
<evidence type="ECO:0000256" key="4">
    <source>
        <dbReference type="ARBA" id="ARBA00022737"/>
    </source>
</evidence>
<dbReference type="STRING" id="121224.E0VB87"/>
<evidence type="ECO:0000313" key="11">
    <source>
        <dbReference type="Proteomes" id="UP000009046"/>
    </source>
</evidence>
<dbReference type="KEGG" id="phu:Phum_PHUM055090"/>
<sequence length="404" mass="47549">MNKILIILLLVITLHRSQSHAIYAISGLKNSDNGNSKRFQSSEEFDGPLEFYTKPNGDNNNEKYTRILINKRTGNDVLTRRSILDKNFMRFGRNAGRSGGPSEMEQESNMKDFSRFNRGMKDSFIRFGRGTQDSFIRFGKSIKKLEMYPFDESNSNLNDDNNNYLRSGKSARESFIRFGKRDSNFMRFGRGKLKKKLLKCNKKFGKYHRDCYYLSFETGIGKSDRFPDPFERFGEFRPPDNNNNNNLLIMSSPFFPDYESNEKNESISKLKNDDQFSPVDDDDVKEYYHDDDDNNNNIMRMKRKTLNGGNNNNINNTNKKNHDDRIVVDEKLDGKMKKKREDDDDWKIPEDDVIISPNYYFKKYPEYFPKKFSRIHNLKYLTDFGNVKFHNKLTPPFFPVSTNF</sequence>
<dbReference type="InParanoid" id="E0VB87"/>
<evidence type="ECO:0000313" key="9">
    <source>
        <dbReference type="EMBL" id="EEB10643.1"/>
    </source>
</evidence>
<protein>
    <submittedName>
        <fullName evidence="9 10">Uncharacterized protein</fullName>
    </submittedName>
</protein>
<keyword evidence="3" id="KW-0964">Secreted</keyword>
<dbReference type="EMBL" id="AAZO01000650">
    <property type="status" value="NOT_ANNOTATED_CDS"/>
    <property type="molecule type" value="Genomic_DNA"/>
</dbReference>
<dbReference type="CTD" id="8239032"/>
<evidence type="ECO:0000256" key="8">
    <source>
        <dbReference type="SAM" id="SignalP"/>
    </source>
</evidence>
<dbReference type="AlphaFoldDB" id="E0VB87"/>
<accession>E0VB87</accession>
<keyword evidence="5" id="KW-0027">Amidation</keyword>
<feature type="chain" id="PRO_5014570026" evidence="8">
    <location>
        <begin position="20"/>
        <end position="404"/>
    </location>
</feature>
<dbReference type="GO" id="GO:0005576">
    <property type="term" value="C:extracellular region"/>
    <property type="evidence" value="ECO:0007669"/>
    <property type="project" value="UniProtKB-SubCell"/>
</dbReference>
<feature type="compositionally biased region" description="Low complexity" evidence="7">
    <location>
        <begin position="307"/>
        <end position="318"/>
    </location>
</feature>
<dbReference type="GO" id="GO:0007218">
    <property type="term" value="P:neuropeptide signaling pathway"/>
    <property type="evidence" value="ECO:0007669"/>
    <property type="project" value="UniProtKB-KW"/>
</dbReference>
<dbReference type="EnsemblMetazoa" id="PHUM055090-RA">
    <property type="protein sequence ID" value="PHUM055090-PA"/>
    <property type="gene ID" value="PHUM055090"/>
</dbReference>
<feature type="signal peptide" evidence="8">
    <location>
        <begin position="1"/>
        <end position="19"/>
    </location>
</feature>
<evidence type="ECO:0000256" key="3">
    <source>
        <dbReference type="ARBA" id="ARBA00022525"/>
    </source>
</evidence>
<dbReference type="PANTHER" id="PTHR20986">
    <property type="entry name" value="FMRFAMIDE-RELATED PEPTIDES"/>
    <property type="match status" value="1"/>
</dbReference>
<reference evidence="9" key="2">
    <citation type="submission" date="2007-04" db="EMBL/GenBank/DDBJ databases">
        <title>The genome of the human body louse.</title>
        <authorList>
            <consortium name="The Human Body Louse Genome Consortium"/>
            <person name="Kirkness E."/>
            <person name="Walenz B."/>
            <person name="Hass B."/>
            <person name="Bruggner R."/>
            <person name="Strausberg R."/>
        </authorList>
    </citation>
    <scope>NUCLEOTIDE SEQUENCE</scope>
    <source>
        <strain evidence="9">USDA</strain>
    </source>
</reference>
<comment type="subcellular location">
    <subcellularLocation>
        <location evidence="1">Secreted</location>
    </subcellularLocation>
</comment>
<dbReference type="InterPro" id="IPR002544">
    <property type="entry name" value="FMRFamid-related_peptide-like"/>
</dbReference>
<name>E0VB87_PEDHC</name>
<dbReference type="VEuPathDB" id="VectorBase:PHUM055090"/>
<proteinExistence type="inferred from homology"/>
<organism>
    <name type="scientific">Pediculus humanus subsp. corporis</name>
    <name type="common">Body louse</name>
    <dbReference type="NCBI Taxonomy" id="121224"/>
    <lineage>
        <taxon>Eukaryota</taxon>
        <taxon>Metazoa</taxon>
        <taxon>Ecdysozoa</taxon>
        <taxon>Arthropoda</taxon>
        <taxon>Hexapoda</taxon>
        <taxon>Insecta</taxon>
        <taxon>Pterygota</taxon>
        <taxon>Neoptera</taxon>
        <taxon>Paraneoptera</taxon>
        <taxon>Psocodea</taxon>
        <taxon>Troctomorpha</taxon>
        <taxon>Phthiraptera</taxon>
        <taxon>Anoplura</taxon>
        <taxon>Pediculidae</taxon>
        <taxon>Pediculus</taxon>
    </lineage>
</organism>
<evidence type="ECO:0000256" key="7">
    <source>
        <dbReference type="SAM" id="MobiDB-lite"/>
    </source>
</evidence>
<evidence type="ECO:0000256" key="5">
    <source>
        <dbReference type="ARBA" id="ARBA00022815"/>
    </source>
</evidence>